<dbReference type="RefSeq" id="WP_268046268.1">
    <property type="nucleotide sequence ID" value="NZ_CP104064.1"/>
</dbReference>
<keyword evidence="1" id="KW-0472">Membrane</keyword>
<accession>A0ABY6Z717</accession>
<keyword evidence="3" id="KW-1185">Reference proteome</keyword>
<keyword evidence="1" id="KW-0812">Transmembrane</keyword>
<evidence type="ECO:0000256" key="1">
    <source>
        <dbReference type="SAM" id="Phobius"/>
    </source>
</evidence>
<gene>
    <name evidence="2" type="ORF">NZD86_09460</name>
</gene>
<proteinExistence type="predicted"/>
<name>A0ABY6Z717_9BACL</name>
<sequence>MLYIGGIIGIILVAFAGSALLYGNVLVDRFSEHEEESMNGQTSVSRKGSTRYVVVSSDVEPKGVHTDAV</sequence>
<evidence type="ECO:0000313" key="2">
    <source>
        <dbReference type="EMBL" id="WAH38682.1"/>
    </source>
</evidence>
<organism evidence="2 3">
    <name type="scientific">Alicyclobacillus dauci</name>
    <dbReference type="NCBI Taxonomy" id="1475485"/>
    <lineage>
        <taxon>Bacteria</taxon>
        <taxon>Bacillati</taxon>
        <taxon>Bacillota</taxon>
        <taxon>Bacilli</taxon>
        <taxon>Bacillales</taxon>
        <taxon>Alicyclobacillaceae</taxon>
        <taxon>Alicyclobacillus</taxon>
    </lineage>
</organism>
<dbReference type="EMBL" id="CP104064">
    <property type="protein sequence ID" value="WAH38682.1"/>
    <property type="molecule type" value="Genomic_DNA"/>
</dbReference>
<reference evidence="2" key="1">
    <citation type="submission" date="2022-08" db="EMBL/GenBank/DDBJ databases">
        <title>Alicyclobacillus dauci DSM2870, complete genome.</title>
        <authorList>
            <person name="Wang Q."/>
            <person name="Cai R."/>
            <person name="Wang Z."/>
        </authorList>
    </citation>
    <scope>NUCLEOTIDE SEQUENCE</scope>
    <source>
        <strain evidence="2">DSM 28700</strain>
    </source>
</reference>
<protein>
    <submittedName>
        <fullName evidence="2">Uncharacterized protein</fullName>
    </submittedName>
</protein>
<dbReference type="Proteomes" id="UP001164803">
    <property type="component" value="Chromosome"/>
</dbReference>
<keyword evidence="1" id="KW-1133">Transmembrane helix</keyword>
<evidence type="ECO:0000313" key="3">
    <source>
        <dbReference type="Proteomes" id="UP001164803"/>
    </source>
</evidence>
<feature type="transmembrane region" description="Helical" evidence="1">
    <location>
        <begin position="6"/>
        <end position="27"/>
    </location>
</feature>